<evidence type="ECO:0000256" key="1">
    <source>
        <dbReference type="ARBA" id="ARBA00006754"/>
    </source>
</evidence>
<dbReference type="Pfam" id="PF13556">
    <property type="entry name" value="HTH_30"/>
    <property type="match status" value="1"/>
</dbReference>
<dbReference type="PANTHER" id="PTHR33744">
    <property type="entry name" value="CARBOHYDRATE DIACID REGULATOR"/>
    <property type="match status" value="1"/>
</dbReference>
<name>A0ABX8U5C6_9ACTN</name>
<feature type="region of interest" description="Disordered" evidence="2">
    <location>
        <begin position="496"/>
        <end position="534"/>
    </location>
</feature>
<evidence type="ECO:0000313" key="5">
    <source>
        <dbReference type="EMBL" id="QYC42626.1"/>
    </source>
</evidence>
<dbReference type="InterPro" id="IPR025736">
    <property type="entry name" value="PucR_C-HTH_dom"/>
</dbReference>
<dbReference type="InterPro" id="IPR042070">
    <property type="entry name" value="PucR_C-HTH_sf"/>
</dbReference>
<gene>
    <name evidence="5" type="ORF">Nocox_25115</name>
</gene>
<comment type="similarity">
    <text evidence="1">Belongs to the CdaR family.</text>
</comment>
<feature type="compositionally biased region" description="Low complexity" evidence="2">
    <location>
        <begin position="496"/>
        <end position="514"/>
    </location>
</feature>
<evidence type="ECO:0008006" key="7">
    <source>
        <dbReference type="Google" id="ProtNLM"/>
    </source>
</evidence>
<evidence type="ECO:0000259" key="4">
    <source>
        <dbReference type="Pfam" id="PF17853"/>
    </source>
</evidence>
<dbReference type="Gene3D" id="1.10.10.2840">
    <property type="entry name" value="PucR C-terminal helix-turn-helix domain"/>
    <property type="match status" value="1"/>
</dbReference>
<dbReference type="Pfam" id="PF17853">
    <property type="entry name" value="GGDEF_2"/>
    <property type="match status" value="1"/>
</dbReference>
<accession>A0ABX8U5C6</accession>
<keyword evidence="6" id="KW-1185">Reference proteome</keyword>
<dbReference type="EMBL" id="CP068985">
    <property type="protein sequence ID" value="QYC42626.1"/>
    <property type="molecule type" value="Genomic_DNA"/>
</dbReference>
<protein>
    <recommendedName>
        <fullName evidence="7">PucR C-terminal helix-turn-helix domain-containing protein</fullName>
    </recommendedName>
</protein>
<feature type="compositionally biased region" description="Low complexity" evidence="2">
    <location>
        <begin position="523"/>
        <end position="534"/>
    </location>
</feature>
<dbReference type="InterPro" id="IPR051448">
    <property type="entry name" value="CdaR-like_regulators"/>
</dbReference>
<evidence type="ECO:0000313" key="6">
    <source>
        <dbReference type="Proteomes" id="UP000824681"/>
    </source>
</evidence>
<proteinExistence type="inferred from homology"/>
<evidence type="ECO:0000256" key="2">
    <source>
        <dbReference type="SAM" id="MobiDB-lite"/>
    </source>
</evidence>
<dbReference type="Proteomes" id="UP000824681">
    <property type="component" value="Chromosome"/>
</dbReference>
<sequence>MSSVRAPRVAEQLTVDELVRYGPLGRAQMLVGEDLGRRVSRVALVSELDQIRSHGPGTVVVLSATLGHGAWVVESALRLAWERSASCLVSPAEAGPTSATAQLATRMRLPVFAVGEDPAAYALELAAVVASPEAARARLAARCAELFTERSSPRGILGVINAEVPGVAAALLLPDGHLLAGQSAAARAEHQVRVEVPGPDGRRWADLVAGLSAPPAPTWAESVRLILRLARAPLTTSVARERVSAVYGAEQARAALTALFARPGRAVEAEPEVDLPGWRLEGRHVAVFLRTDPALEGAGLSPGVVSAWQEVLPDLPLAPWQDGWASWWTEPEVEAGQVAAALRRHLARMRVPVPLSAGVGRAAEGGEGLRASLEQAVLAAGATVRLGHGEVRTFDELGYRALLGTLGQAELAASARLVLADLLAAPDGPVLVVTLAAVLDCGGSTGRAAARLGLHRNTVLGRVERIRARGVDFDHPDQRLALHLACYALLPELQNGRPAGQQAGQQNGRQAGDGPPSGGRASGGRASAGQAEKE</sequence>
<organism evidence="5 6">
    <name type="scientific">Nonomuraea coxensis DSM 45129</name>
    <dbReference type="NCBI Taxonomy" id="1122611"/>
    <lineage>
        <taxon>Bacteria</taxon>
        <taxon>Bacillati</taxon>
        <taxon>Actinomycetota</taxon>
        <taxon>Actinomycetes</taxon>
        <taxon>Streptosporangiales</taxon>
        <taxon>Streptosporangiaceae</taxon>
        <taxon>Nonomuraea</taxon>
    </lineage>
</organism>
<feature type="domain" description="CdaR GGDEF-like" evidence="4">
    <location>
        <begin position="277"/>
        <end position="380"/>
    </location>
</feature>
<dbReference type="RefSeq" id="WP_020541052.1">
    <property type="nucleotide sequence ID" value="NZ_CP068985.1"/>
</dbReference>
<reference evidence="5 6" key="1">
    <citation type="journal article" date="2021" name="ACS Chem. Biol.">
        <title>Genomic-Led Discovery of a Novel Glycopeptide Antibiotic by Nonomuraea coxensis DSM 45129.</title>
        <authorList>
            <person name="Yushchuk O."/>
            <person name="Vior N.M."/>
            <person name="Andreo-Vidal A."/>
            <person name="Berini F."/>
            <person name="Ruckert C."/>
            <person name="Busche T."/>
            <person name="Binda E."/>
            <person name="Kalinowski J."/>
            <person name="Truman A.W."/>
            <person name="Marinelli F."/>
        </authorList>
    </citation>
    <scope>NUCLEOTIDE SEQUENCE [LARGE SCALE GENOMIC DNA]</scope>
    <source>
        <strain evidence="5 6">DSM 45129</strain>
    </source>
</reference>
<evidence type="ECO:0000259" key="3">
    <source>
        <dbReference type="Pfam" id="PF13556"/>
    </source>
</evidence>
<feature type="domain" description="PucR C-terminal helix-turn-helix" evidence="3">
    <location>
        <begin position="431"/>
        <end position="487"/>
    </location>
</feature>
<dbReference type="InterPro" id="IPR041522">
    <property type="entry name" value="CdaR_GGDEF"/>
</dbReference>
<dbReference type="PANTHER" id="PTHR33744:SF1">
    <property type="entry name" value="DNA-BINDING TRANSCRIPTIONAL ACTIVATOR ADER"/>
    <property type="match status" value="1"/>
</dbReference>